<dbReference type="InterPro" id="IPR057227">
    <property type="entry name" value="DUF7905"/>
</dbReference>
<keyword evidence="3" id="KW-1185">Reference proteome</keyword>
<protein>
    <recommendedName>
        <fullName evidence="1">DUF7905 domain-containing protein</fullName>
    </recommendedName>
</protein>
<gene>
    <name evidence="2" type="ORF">UA08_04510</name>
</gene>
<dbReference type="RefSeq" id="XP_020120391.1">
    <property type="nucleotide sequence ID" value="XM_020267319.1"/>
</dbReference>
<accession>A0A225AHP5</accession>
<dbReference type="AlphaFoldDB" id="A0A225AHP5"/>
<dbReference type="Proteomes" id="UP000214365">
    <property type="component" value="Unassembled WGS sequence"/>
</dbReference>
<sequence>MAEEDFQDLIQVSMEAPEPVQADGQENDLEVSCGGKTKLYLMGLPNSGNRVASILINPTGGVARVKFLTESLEDVQISGVSPQHAERWLRNSSRLLSAVKHSLRTVPSTSNVCQMRVTLGSFVFDQYRVPMDLRAGYSVDDFDGMLRHEMSSGHLVSGLNLSQQLLLDRISQASRLFALERGHSPASNIQHAVKVEFASKEKKSLHLEVDFKLSGRHYEQVKSRWVESPIVRPSAQNRPLLQAVMINPERADWELKIREKLILDADQISVSMREFQHQIRLRDSVVEESLSTNPKRRTIIPSGFAVRRLMEKAAMRFPIQGTDYILEVARYDVYDPKPKQARDALSAAQMDFKPPFSTWEAVILGESWDREMVNVGKWTYGRNVNIDAGLKKFFKQKQGETQRAAFERFIKIVTDVAGLWDQNGSHLPELMSAIEGTLIELD</sequence>
<reference evidence="2 3" key="1">
    <citation type="submission" date="2015-06" db="EMBL/GenBank/DDBJ databases">
        <title>Talaromyces atroroseus IBT 11181 draft genome.</title>
        <authorList>
            <person name="Rasmussen K.B."/>
            <person name="Rasmussen S."/>
            <person name="Petersen B."/>
            <person name="Sicheritz-Ponten T."/>
            <person name="Mortensen U.H."/>
            <person name="Thrane U."/>
        </authorList>
    </citation>
    <scope>NUCLEOTIDE SEQUENCE [LARGE SCALE GENOMIC DNA]</scope>
    <source>
        <strain evidence="2 3">IBT 11181</strain>
    </source>
</reference>
<dbReference type="Pfam" id="PF25482">
    <property type="entry name" value="DUF7905"/>
    <property type="match status" value="1"/>
</dbReference>
<evidence type="ECO:0000259" key="1">
    <source>
        <dbReference type="Pfam" id="PF25482"/>
    </source>
</evidence>
<feature type="domain" description="DUF7905" evidence="1">
    <location>
        <begin position="90"/>
        <end position="397"/>
    </location>
</feature>
<name>A0A225AHP5_TALAT</name>
<dbReference type="EMBL" id="LFMY01000006">
    <property type="protein sequence ID" value="OKL60270.1"/>
    <property type="molecule type" value="Genomic_DNA"/>
</dbReference>
<comment type="caution">
    <text evidence="2">The sequence shown here is derived from an EMBL/GenBank/DDBJ whole genome shotgun (WGS) entry which is preliminary data.</text>
</comment>
<proteinExistence type="predicted"/>
<dbReference type="GeneID" id="31004265"/>
<dbReference type="STRING" id="1441469.A0A225AHP5"/>
<evidence type="ECO:0000313" key="2">
    <source>
        <dbReference type="EMBL" id="OKL60270.1"/>
    </source>
</evidence>
<evidence type="ECO:0000313" key="3">
    <source>
        <dbReference type="Proteomes" id="UP000214365"/>
    </source>
</evidence>
<dbReference type="OrthoDB" id="4739136at2759"/>
<organism evidence="2 3">
    <name type="scientific">Talaromyces atroroseus</name>
    <dbReference type="NCBI Taxonomy" id="1441469"/>
    <lineage>
        <taxon>Eukaryota</taxon>
        <taxon>Fungi</taxon>
        <taxon>Dikarya</taxon>
        <taxon>Ascomycota</taxon>
        <taxon>Pezizomycotina</taxon>
        <taxon>Eurotiomycetes</taxon>
        <taxon>Eurotiomycetidae</taxon>
        <taxon>Eurotiales</taxon>
        <taxon>Trichocomaceae</taxon>
        <taxon>Talaromyces</taxon>
        <taxon>Talaromyces sect. Trachyspermi</taxon>
    </lineage>
</organism>